<reference evidence="1 2" key="1">
    <citation type="submission" date="2020-01" db="EMBL/GenBank/DDBJ databases">
        <title>Dynamics of blaIMP-6 dissemination in carbapenem resistant Enterobacteriacea isolated from regional surveillance in Osaka, Japan.</title>
        <authorList>
            <person name="Abe R."/>
            <person name="Akeda Y."/>
            <person name="Sugawara Y."/>
            <person name="Yamamoto N."/>
            <person name="Tomono K."/>
            <person name="Takeuchi D."/>
            <person name="Kawahara R."/>
            <person name="Hamada S."/>
        </authorList>
    </citation>
    <scope>NUCLEOTIDE SEQUENCE [LARGE SCALE GENOMIC DNA]</scope>
    <source>
        <strain evidence="1 2">E300</strain>
    </source>
</reference>
<dbReference type="EMBL" id="AP022360">
    <property type="protein sequence ID" value="BBU87171.1"/>
    <property type="molecule type" value="Genomic_DNA"/>
</dbReference>
<proteinExistence type="predicted"/>
<evidence type="ECO:0000313" key="2">
    <source>
        <dbReference type="Proteomes" id="UP000467488"/>
    </source>
</evidence>
<organism evidence="1 2">
    <name type="scientific">Escherichia coli</name>
    <dbReference type="NCBI Taxonomy" id="562"/>
    <lineage>
        <taxon>Bacteria</taxon>
        <taxon>Pseudomonadati</taxon>
        <taxon>Pseudomonadota</taxon>
        <taxon>Gammaproteobacteria</taxon>
        <taxon>Enterobacterales</taxon>
        <taxon>Enterobacteriaceae</taxon>
        <taxon>Escherichia</taxon>
    </lineage>
</organism>
<name>A0A8S0G4I8_ECOLX</name>
<gene>
    <name evidence="1" type="ORF">EIMP300_85710</name>
</gene>
<sequence length="79" mass="8505">MQGIFRGSNGDFTVPEPDGALMRIKTHIRRALGIQREQGAIFQLLTADCAFGGAVICPQTFAGFRLPELPASASAEQQQ</sequence>
<accession>A0A8S0G4I8</accession>
<evidence type="ECO:0000313" key="1">
    <source>
        <dbReference type="EMBL" id="BBU87171.1"/>
    </source>
</evidence>
<dbReference type="AlphaFoldDB" id="A0A8S0G4I8"/>
<protein>
    <submittedName>
        <fullName evidence="1">Uncharacterized protein</fullName>
    </submittedName>
</protein>
<dbReference type="Proteomes" id="UP000467488">
    <property type="component" value="Chromosome"/>
</dbReference>